<keyword evidence="1" id="KW-0472">Membrane</keyword>
<feature type="transmembrane region" description="Helical" evidence="1">
    <location>
        <begin position="132"/>
        <end position="155"/>
    </location>
</feature>
<evidence type="ECO:0000256" key="1">
    <source>
        <dbReference type="SAM" id="Phobius"/>
    </source>
</evidence>
<feature type="transmembrane region" description="Helical" evidence="1">
    <location>
        <begin position="303"/>
        <end position="324"/>
    </location>
</feature>
<keyword evidence="1" id="KW-1133">Transmembrane helix</keyword>
<feature type="transmembrane region" description="Helical" evidence="1">
    <location>
        <begin position="210"/>
        <end position="232"/>
    </location>
</feature>
<feature type="transmembrane region" description="Helical" evidence="1">
    <location>
        <begin position="175"/>
        <end position="203"/>
    </location>
</feature>
<sequence>MTATLTTPAVLAEGHRTPRQLRWLLRLHRPAALAWTAFVLLTGAALLWLGGPLTDAAAQAWKAYNACAFGSRCSYDQDAILTYKDTYTYTTFAVLGAPFLVAAWAGAALTGRELESGTVRLAWTQAVSPVRWLAARLAFPALLITVSTGLLAWLHRRAWTAGDGRIDTAKPWHDVATFYAGGVVPVALALAGLALGALAGLLLRRSLPALAATVLGVGALWAAVHTAMPYLWPTVTKVSGLGEGPQGDGFIAGEGVITAGGDRVAAPCTSIFNQGCKAELTELKAVSFYRDYHPVSHTWPLNLVASGILLLLTALLVVTALRLVRRRTA</sequence>
<feature type="transmembrane region" description="Helical" evidence="1">
    <location>
        <begin position="32"/>
        <end position="51"/>
    </location>
</feature>
<dbReference type="Proteomes" id="UP000730591">
    <property type="component" value="Unassembled WGS sequence"/>
</dbReference>
<dbReference type="RefSeq" id="WP_167997493.1">
    <property type="nucleotide sequence ID" value="NZ_JAATEM010000027.1"/>
</dbReference>
<protein>
    <submittedName>
        <fullName evidence="2">ABC transporter permease</fullName>
    </submittedName>
</protein>
<name>A0ABX1A838_9ACTN</name>
<comment type="caution">
    <text evidence="2">The sequence shown here is derived from an EMBL/GenBank/DDBJ whole genome shotgun (WGS) entry which is preliminary data.</text>
</comment>
<organism evidence="2 3">
    <name type="scientific">Streptomyces composti</name>
    <dbReference type="NCBI Taxonomy" id="2720025"/>
    <lineage>
        <taxon>Bacteria</taxon>
        <taxon>Bacillati</taxon>
        <taxon>Actinomycetota</taxon>
        <taxon>Actinomycetes</taxon>
        <taxon>Kitasatosporales</taxon>
        <taxon>Streptomycetaceae</taxon>
        <taxon>Streptomyces</taxon>
    </lineage>
</organism>
<proteinExistence type="predicted"/>
<feature type="transmembrane region" description="Helical" evidence="1">
    <location>
        <begin position="87"/>
        <end position="111"/>
    </location>
</feature>
<evidence type="ECO:0000313" key="3">
    <source>
        <dbReference type="Proteomes" id="UP000730591"/>
    </source>
</evidence>
<dbReference type="EMBL" id="JAATEM010000027">
    <property type="protein sequence ID" value="NJP52655.1"/>
    <property type="molecule type" value="Genomic_DNA"/>
</dbReference>
<keyword evidence="3" id="KW-1185">Reference proteome</keyword>
<gene>
    <name evidence="2" type="ORF">HCJ93_21965</name>
</gene>
<accession>A0ABX1A838</accession>
<reference evidence="2 3" key="1">
    <citation type="submission" date="2020-03" db="EMBL/GenBank/DDBJ databases">
        <title>WGS of actinomycetes isolated from Thailand.</title>
        <authorList>
            <person name="Thawai C."/>
        </authorList>
    </citation>
    <scope>NUCLEOTIDE SEQUENCE [LARGE SCALE GENOMIC DNA]</scope>
    <source>
        <strain evidence="2 3">SBST2-5</strain>
    </source>
</reference>
<evidence type="ECO:0000313" key="2">
    <source>
        <dbReference type="EMBL" id="NJP52655.1"/>
    </source>
</evidence>
<keyword evidence="1" id="KW-0812">Transmembrane</keyword>